<keyword evidence="2 3" id="KW-0040">ANK repeat</keyword>
<reference evidence="5 6" key="1">
    <citation type="journal article" date="2018" name="IMA Fungus">
        <title>IMA Genome-F 9: Draft genome sequence of Annulohypoxylon stygium, Aspergillus mulundensis, Berkeleyomyces basicola (syn. Thielaviopsis basicola), Ceratocystis smalleyi, two Cercospora beticola strains, Coleophoma cylindrospora, Fusarium fracticaudum, Phialophora cf. hyalina, and Morchella septimelata.</title>
        <authorList>
            <person name="Wingfield B.D."/>
            <person name="Bills G.F."/>
            <person name="Dong Y."/>
            <person name="Huang W."/>
            <person name="Nel W.J."/>
            <person name="Swalarsk-Parry B.S."/>
            <person name="Vaghefi N."/>
            <person name="Wilken P.M."/>
            <person name="An Z."/>
            <person name="de Beer Z.W."/>
            <person name="De Vos L."/>
            <person name="Chen L."/>
            <person name="Duong T.A."/>
            <person name="Gao Y."/>
            <person name="Hammerbacher A."/>
            <person name="Kikkert J.R."/>
            <person name="Li Y."/>
            <person name="Li H."/>
            <person name="Li K."/>
            <person name="Li Q."/>
            <person name="Liu X."/>
            <person name="Ma X."/>
            <person name="Naidoo K."/>
            <person name="Pethybridge S.J."/>
            <person name="Sun J."/>
            <person name="Steenkamp E.T."/>
            <person name="van der Nest M.A."/>
            <person name="van Wyk S."/>
            <person name="Wingfield M.J."/>
            <person name="Xiong C."/>
            <person name="Yue Q."/>
            <person name="Zhang X."/>
        </authorList>
    </citation>
    <scope>NUCLEOTIDE SEQUENCE [LARGE SCALE GENOMIC DNA]</scope>
    <source>
        <strain evidence="5 6">BP 5553</strain>
    </source>
</reference>
<accession>A0A370TT19</accession>
<dbReference type="InterPro" id="IPR036770">
    <property type="entry name" value="Ankyrin_rpt-contain_sf"/>
</dbReference>
<evidence type="ECO:0000256" key="4">
    <source>
        <dbReference type="SAM" id="MobiDB-lite"/>
    </source>
</evidence>
<dbReference type="PANTHER" id="PTHR24180">
    <property type="entry name" value="CYCLIN-DEPENDENT KINASE INHIBITOR 2C-RELATED"/>
    <property type="match status" value="1"/>
</dbReference>
<evidence type="ECO:0000256" key="2">
    <source>
        <dbReference type="ARBA" id="ARBA00023043"/>
    </source>
</evidence>
<dbReference type="PROSITE" id="PS50088">
    <property type="entry name" value="ANK_REPEAT"/>
    <property type="match status" value="2"/>
</dbReference>
<dbReference type="STRING" id="2656787.A0A370TT19"/>
<dbReference type="Pfam" id="PF00023">
    <property type="entry name" value="Ank"/>
    <property type="match status" value="2"/>
</dbReference>
<gene>
    <name evidence="5" type="ORF">BP5553_03015</name>
</gene>
<dbReference type="RefSeq" id="XP_031871331.1">
    <property type="nucleotide sequence ID" value="XM_032011638.1"/>
</dbReference>
<feature type="compositionally biased region" description="Basic residues" evidence="4">
    <location>
        <begin position="283"/>
        <end position="292"/>
    </location>
</feature>
<dbReference type="SMART" id="SM00248">
    <property type="entry name" value="ANK"/>
    <property type="match status" value="3"/>
</dbReference>
<protein>
    <recommendedName>
        <fullName evidence="7">Ankyrin</fullName>
    </recommendedName>
</protein>
<name>A0A370TT19_9HELO</name>
<feature type="repeat" description="ANK" evidence="3">
    <location>
        <begin position="721"/>
        <end position="753"/>
    </location>
</feature>
<dbReference type="Proteomes" id="UP000254866">
    <property type="component" value="Unassembled WGS sequence"/>
</dbReference>
<feature type="repeat" description="ANK" evidence="3">
    <location>
        <begin position="442"/>
        <end position="475"/>
    </location>
</feature>
<sequence>MSSSRAPKWDWASHIPKMIDLYHQRMSIPDIREAIACEGFEPSLSSVYSKFRSMNYPTDPVARTKLLDETLPCPRAAQVGYLARLNEPSPYQPSYFDRSGLCSVPEDGYLVEHAKSESWRPSGEVPPVPQPEIEHFDFNDAMDTADDPLKNVNLTGDGSIDSSKLPASISGISAEVFPPSWPTSNCDATSQGLGNSADDVDQPLQFLTSALEPDGAAYFDTNHSPSKSEFALHGMANQVNFSHSGDFFLGWEAQPDSPNLEPQLLARIQTPIYLDDATSSGRQAHHSSLRKRTSSDLKSPETLLNGSSAHRSSNSMKKIKSWFAKPSGSSRSTTSHAGSLFTGDTSDSGYATGYTSLSTFEEAPWMNSQSLEEFNGLYRVACSTLHEPPQRKEHWKDIPTCLYCRYSSIHNLGWSARYLKLEVFSSELKLSGVYDLGALDAAGNTALHYAAAGGAGFHHLKALIDAGVDPSIVNTNGETFIHCLRPLHPFTLVPNPDCFSNGDDLIRLLELLQPVSNFDCRDNHGQTILHALALKISDSDLKAKVFKLFRDSGYFPTVLDRFGKSANDVLPLIYDCHGQVVDPNPNKYIHAIEETAEESVILAECGSRHLELFKANKIIEHAYKEPKYIDPDTGDTVVHALSRLNPSDDIISWLEYFVSRDVDLNLHNRQGKYPLISFIGDRPWEESETGATMSKYLDAIIWKNPKERIKNNINVNMRDRQGATALHGVAIRGRPDSTRSLIEAGANVNARADNGLSVLQAAFDALDGAVLRNDGVLAHLLKEVISHLQHAGAVIDPMSLQERGINKL</sequence>
<evidence type="ECO:0000256" key="3">
    <source>
        <dbReference type="PROSITE-ProRule" id="PRU00023"/>
    </source>
</evidence>
<dbReference type="PANTHER" id="PTHR24180:SF45">
    <property type="entry name" value="POLY [ADP-RIBOSE] POLYMERASE TANKYRASE"/>
    <property type="match status" value="1"/>
</dbReference>
<feature type="region of interest" description="Disordered" evidence="4">
    <location>
        <begin position="278"/>
        <end position="316"/>
    </location>
</feature>
<dbReference type="InterPro" id="IPR002110">
    <property type="entry name" value="Ankyrin_rpt"/>
</dbReference>
<proteinExistence type="predicted"/>
<feature type="compositionally biased region" description="Polar residues" evidence="4">
    <location>
        <begin position="302"/>
        <end position="316"/>
    </location>
</feature>
<dbReference type="AlphaFoldDB" id="A0A370TT19"/>
<keyword evidence="6" id="KW-1185">Reference proteome</keyword>
<dbReference type="EMBL" id="NPIC01000002">
    <property type="protein sequence ID" value="RDL38675.1"/>
    <property type="molecule type" value="Genomic_DNA"/>
</dbReference>
<dbReference type="GeneID" id="43595864"/>
<dbReference type="PROSITE" id="PS50297">
    <property type="entry name" value="ANK_REP_REGION"/>
    <property type="match status" value="2"/>
</dbReference>
<dbReference type="InterPro" id="IPR051637">
    <property type="entry name" value="Ank_repeat_dom-contain_49"/>
</dbReference>
<evidence type="ECO:0008006" key="7">
    <source>
        <dbReference type="Google" id="ProtNLM"/>
    </source>
</evidence>
<evidence type="ECO:0000313" key="6">
    <source>
        <dbReference type="Proteomes" id="UP000254866"/>
    </source>
</evidence>
<keyword evidence="1" id="KW-0677">Repeat</keyword>
<comment type="caution">
    <text evidence="5">The sequence shown here is derived from an EMBL/GenBank/DDBJ whole genome shotgun (WGS) entry which is preliminary data.</text>
</comment>
<evidence type="ECO:0000313" key="5">
    <source>
        <dbReference type="EMBL" id="RDL38675.1"/>
    </source>
</evidence>
<evidence type="ECO:0000256" key="1">
    <source>
        <dbReference type="ARBA" id="ARBA00022737"/>
    </source>
</evidence>
<organism evidence="5 6">
    <name type="scientific">Venustampulla echinocandica</name>
    <dbReference type="NCBI Taxonomy" id="2656787"/>
    <lineage>
        <taxon>Eukaryota</taxon>
        <taxon>Fungi</taxon>
        <taxon>Dikarya</taxon>
        <taxon>Ascomycota</taxon>
        <taxon>Pezizomycotina</taxon>
        <taxon>Leotiomycetes</taxon>
        <taxon>Helotiales</taxon>
        <taxon>Pleuroascaceae</taxon>
        <taxon>Venustampulla</taxon>
    </lineage>
</organism>
<dbReference type="SUPFAM" id="SSF48403">
    <property type="entry name" value="Ankyrin repeat"/>
    <property type="match status" value="1"/>
</dbReference>
<dbReference type="Gene3D" id="1.25.40.20">
    <property type="entry name" value="Ankyrin repeat-containing domain"/>
    <property type="match status" value="2"/>
</dbReference>
<dbReference type="OrthoDB" id="194358at2759"/>